<evidence type="ECO:0000259" key="3">
    <source>
        <dbReference type="SMART" id="SM01043"/>
    </source>
</evidence>
<dbReference type="InterPro" id="IPR036388">
    <property type="entry name" value="WH-like_DNA-bd_sf"/>
</dbReference>
<dbReference type="InterPro" id="IPR011990">
    <property type="entry name" value="TPR-like_helical_dom_sf"/>
</dbReference>
<dbReference type="SMART" id="SM00028">
    <property type="entry name" value="TPR"/>
    <property type="match status" value="7"/>
</dbReference>
<dbReference type="SUPFAM" id="SSF48452">
    <property type="entry name" value="TPR-like"/>
    <property type="match status" value="3"/>
</dbReference>
<dbReference type="AlphaFoldDB" id="A0A538U0Z4"/>
<feature type="region of interest" description="Disordered" evidence="2">
    <location>
        <begin position="945"/>
        <end position="982"/>
    </location>
</feature>
<dbReference type="InterPro" id="IPR051677">
    <property type="entry name" value="AfsR-DnrI-RedD_regulator"/>
</dbReference>
<gene>
    <name evidence="4" type="ORF">E6K80_11385</name>
</gene>
<proteinExistence type="predicted"/>
<organism evidence="4 5">
    <name type="scientific">Eiseniibacteriota bacterium</name>
    <dbReference type="NCBI Taxonomy" id="2212470"/>
    <lineage>
        <taxon>Bacteria</taxon>
        <taxon>Candidatus Eiseniibacteriota</taxon>
    </lineage>
</organism>
<dbReference type="InterPro" id="IPR059106">
    <property type="entry name" value="WHD_MalT"/>
</dbReference>
<dbReference type="InterPro" id="IPR019734">
    <property type="entry name" value="TPR_rpt"/>
</dbReference>
<dbReference type="InterPro" id="IPR005158">
    <property type="entry name" value="BTAD"/>
</dbReference>
<dbReference type="Gene3D" id="1.25.40.10">
    <property type="entry name" value="Tetratricopeptide repeat domain"/>
    <property type="match status" value="3"/>
</dbReference>
<dbReference type="Gene3D" id="1.10.10.10">
    <property type="entry name" value="Winged helix-like DNA-binding domain superfamily/Winged helix DNA-binding domain"/>
    <property type="match status" value="1"/>
</dbReference>
<evidence type="ECO:0000313" key="5">
    <source>
        <dbReference type="Proteomes" id="UP000319836"/>
    </source>
</evidence>
<evidence type="ECO:0000256" key="1">
    <source>
        <dbReference type="PROSITE-ProRule" id="PRU00339"/>
    </source>
</evidence>
<dbReference type="Proteomes" id="UP000319836">
    <property type="component" value="Unassembled WGS sequence"/>
</dbReference>
<evidence type="ECO:0000313" key="4">
    <source>
        <dbReference type="EMBL" id="TMQ69528.1"/>
    </source>
</evidence>
<dbReference type="PANTHER" id="PTHR35807">
    <property type="entry name" value="TRANSCRIPTIONAL REGULATOR REDD-RELATED"/>
    <property type="match status" value="1"/>
</dbReference>
<comment type="caution">
    <text evidence="4">The sequence shown here is derived from an EMBL/GenBank/DDBJ whole genome shotgun (WGS) entry which is preliminary data.</text>
</comment>
<evidence type="ECO:0000256" key="2">
    <source>
        <dbReference type="SAM" id="MobiDB-lite"/>
    </source>
</evidence>
<dbReference type="InterPro" id="IPR041617">
    <property type="entry name" value="TPR_MalT"/>
</dbReference>
<name>A0A538U0Z4_UNCEI</name>
<feature type="repeat" description="TPR" evidence="1">
    <location>
        <begin position="871"/>
        <end position="904"/>
    </location>
</feature>
<sequence length="982" mass="108716">MPPLPLARLRAAGALWEMDSEQLRLRRDDLQRLFDEVYRRPLAEAELESLERITQGWPTAVHLIHESLLRSGHATLEDVLADFRASDLGLHDYFSAEVYAHLDPGTRHLLERTAPFARFDAELAIHVTERPDVPPALKALARRGLLRSFGIGERTTFEWPELVRRFVRHEIESRVSGANAWAELEARAGLALAERNDLEPAIRHYLAAGRRAEAAALLRAVAPTLLRQGRAAALRQFVGELPPDLVRDDVELGLALADAQQALGGWDEAEARYQDVLERCRAAPTPGADVRLLECRALLGLGKVGNLRGRHEQVLGMAERGLAMTEDLPLEVHARLLQMKAGAHFYLGQFQAAVRVLDQVRERLEGHDEPELVVPTIHNLAVAYAAQGRIREASDEFRFALAQVRGADSPRAPLYLSNLAFLLAELGELVEARRAAEEGLVAAQRFSNRSQECVCHQALAQILAQGGDLEGALADLKRAEELNAELRMEVIAADLLALRGRIFCARGEYRRGAEFLSRAIERGAGRADAPRLEVALAWCELRAGRVGAARDLLLALVGRVEAGEDDLLRTRVNYWLGEARLALGEQAEAESHLERALRLARERGYQHFLRTQAREEPGPLLTALTLGIEPDLVAGALVEAGAAVEGPLLEILPEASTAVGEAALAVLGEVGGPRAHATLEKLARARRALQPACRAALRHIGERLSRGMAAAEKASGVTRLLVFGRPRLEIDGRTVPASAWRAQRAFQMLVYLALHPHGASRDELLESFWPGRQAAAGRRNFHPTLSYVRHVLSKSPTPILHEAGFYRLNPEYPLTCDAWDFERRLDEARMRGAERRESLEAAIELAAGAFLDGMYVDWADTLQTRMRDRLERALTDLGDLRGRDGEYETALQAFRRAAELDSFREPTRLAVIECLLKETLRTELGVDPMPESEEAVRRLMAGKGRREWPGETPAFALESLSAESVTRITQAPRKRPEGVSTT</sequence>
<dbReference type="EMBL" id="VBPA01000289">
    <property type="protein sequence ID" value="TMQ69528.1"/>
    <property type="molecule type" value="Genomic_DNA"/>
</dbReference>
<dbReference type="SMART" id="SM01043">
    <property type="entry name" value="BTAD"/>
    <property type="match status" value="1"/>
</dbReference>
<keyword evidence="1" id="KW-0802">TPR repeat</keyword>
<reference evidence="4 5" key="1">
    <citation type="journal article" date="2019" name="Nat. Microbiol.">
        <title>Mediterranean grassland soil C-N compound turnover is dependent on rainfall and depth, and is mediated by genomically divergent microorganisms.</title>
        <authorList>
            <person name="Diamond S."/>
            <person name="Andeer P.F."/>
            <person name="Li Z."/>
            <person name="Crits-Christoph A."/>
            <person name="Burstein D."/>
            <person name="Anantharaman K."/>
            <person name="Lane K.R."/>
            <person name="Thomas B.C."/>
            <person name="Pan C."/>
            <person name="Northen T.R."/>
            <person name="Banfield J.F."/>
        </authorList>
    </citation>
    <scope>NUCLEOTIDE SEQUENCE [LARGE SCALE GENOMIC DNA]</scope>
    <source>
        <strain evidence="4">WS_10</strain>
    </source>
</reference>
<accession>A0A538U0Z4</accession>
<feature type="domain" description="Bacterial transcriptional activator" evidence="3">
    <location>
        <begin position="816"/>
        <end position="940"/>
    </location>
</feature>
<dbReference type="Pfam" id="PF17874">
    <property type="entry name" value="TPR_MalT"/>
    <property type="match status" value="1"/>
</dbReference>
<protein>
    <recommendedName>
        <fullName evidence="3">Bacterial transcriptional activator domain-containing protein</fullName>
    </recommendedName>
</protein>
<dbReference type="PROSITE" id="PS50005">
    <property type="entry name" value="TPR"/>
    <property type="match status" value="1"/>
</dbReference>
<dbReference type="Pfam" id="PF25873">
    <property type="entry name" value="WHD_MalT"/>
    <property type="match status" value="1"/>
</dbReference>